<feature type="active site" description="Proton acceptor" evidence="4">
    <location>
        <position position="135"/>
    </location>
</feature>
<evidence type="ECO:0000256" key="4">
    <source>
        <dbReference type="PIRSR" id="PIRSR620019-1"/>
    </source>
</evidence>
<feature type="binding site" evidence="5">
    <location>
        <begin position="10"/>
        <end position="12"/>
    </location>
    <ligand>
        <name>substrate</name>
    </ligand>
</feature>
<accession>A0A2N3J9I1</accession>
<keyword evidence="3" id="KW-0677">Repeat</keyword>
<dbReference type="InterPro" id="IPR050179">
    <property type="entry name" value="Trans_hexapeptide_repeat"/>
</dbReference>
<dbReference type="InterPro" id="IPR041561">
    <property type="entry name" value="PglD_N"/>
</dbReference>
<sequence>MDKCAILGASGHGKVLAELAELNGFNEIIFFDDHFPELTQLAHWQVKGCTADLLALVQEFDLVVVAIGHNSTRLQKLRLLQQTGAKLDPLVHPHATVSSYAQLGEGTVVMANAVINAFAVVGIGCIINTSATVDHDCMLADGVHVSPGAHLAGGVFVGEQSWIGIGSQIKQLIRIGNQVVVGAGATVIRDIPDFQTVAGTPAVVISH</sequence>
<dbReference type="CDD" id="cd03360">
    <property type="entry name" value="LbH_AT_putative"/>
    <property type="match status" value="1"/>
</dbReference>
<feature type="binding site" evidence="5">
    <location>
        <position position="68"/>
    </location>
    <ligand>
        <name>substrate</name>
    </ligand>
</feature>
<evidence type="ECO:0000256" key="1">
    <source>
        <dbReference type="ARBA" id="ARBA00007274"/>
    </source>
</evidence>
<dbReference type="InterPro" id="IPR011004">
    <property type="entry name" value="Trimer_LpxA-like_sf"/>
</dbReference>
<evidence type="ECO:0000256" key="3">
    <source>
        <dbReference type="ARBA" id="ARBA00022737"/>
    </source>
</evidence>
<organism evidence="7 8">
    <name type="scientific">Aeromonas sobria</name>
    <dbReference type="NCBI Taxonomy" id="646"/>
    <lineage>
        <taxon>Bacteria</taxon>
        <taxon>Pseudomonadati</taxon>
        <taxon>Pseudomonadota</taxon>
        <taxon>Gammaproteobacteria</taxon>
        <taxon>Aeromonadales</taxon>
        <taxon>Aeromonadaceae</taxon>
        <taxon>Aeromonas</taxon>
    </lineage>
</organism>
<evidence type="ECO:0000313" key="7">
    <source>
        <dbReference type="EMBL" id="PKQ83226.1"/>
    </source>
</evidence>
<feature type="site" description="Increases basicity of active site His" evidence="4">
    <location>
        <position position="136"/>
    </location>
</feature>
<dbReference type="PROSITE" id="PS00101">
    <property type="entry name" value="HEXAPEP_TRANSFERASES"/>
    <property type="match status" value="1"/>
</dbReference>
<dbReference type="SUPFAM" id="SSF51161">
    <property type="entry name" value="Trimeric LpxA-like enzymes"/>
    <property type="match status" value="1"/>
</dbReference>
<dbReference type="Pfam" id="PF17836">
    <property type="entry name" value="PglD_N"/>
    <property type="match status" value="1"/>
</dbReference>
<feature type="binding site" evidence="5">
    <location>
        <begin position="32"/>
        <end position="33"/>
    </location>
    <ligand>
        <name>substrate</name>
    </ligand>
</feature>
<dbReference type="PANTHER" id="PTHR43300">
    <property type="entry name" value="ACETYLTRANSFERASE"/>
    <property type="match status" value="1"/>
</dbReference>
<dbReference type="InterPro" id="IPR020019">
    <property type="entry name" value="AcTrfase_PglD-like"/>
</dbReference>
<feature type="domain" description="PglD N-terminal" evidence="6">
    <location>
        <begin position="4"/>
        <end position="75"/>
    </location>
</feature>
<dbReference type="Gene3D" id="2.160.10.10">
    <property type="entry name" value="Hexapeptide repeat proteins"/>
    <property type="match status" value="1"/>
</dbReference>
<gene>
    <name evidence="7" type="ORF">AOX56_01405</name>
</gene>
<dbReference type="NCBIfam" id="TIGR03570">
    <property type="entry name" value="NeuD_NnaD"/>
    <property type="match status" value="1"/>
</dbReference>
<evidence type="ECO:0000259" key="6">
    <source>
        <dbReference type="Pfam" id="PF17836"/>
    </source>
</evidence>
<comment type="similarity">
    <text evidence="1">Belongs to the transferase hexapeptide repeat family.</text>
</comment>
<reference evidence="7 8" key="1">
    <citation type="journal article" date="2017" name="Front. Microbiol.">
        <title>Strong Genomic and Phenotypic Heterogeneity in the Aeromonas sobria Species Complex.</title>
        <authorList>
            <person name="Gauthier J."/>
            <person name="Vincent A.T."/>
            <person name="Charette S.J."/>
            <person name="Derome N."/>
        </authorList>
    </citation>
    <scope>NUCLEOTIDE SEQUENCE [LARGE SCALE GENOMIC DNA]</scope>
    <source>
        <strain evidence="7 8">JF2635</strain>
    </source>
</reference>
<evidence type="ECO:0000256" key="2">
    <source>
        <dbReference type="ARBA" id="ARBA00022679"/>
    </source>
</evidence>
<dbReference type="AlphaFoldDB" id="A0A2N3J9I1"/>
<dbReference type="PANTHER" id="PTHR43300:SF7">
    <property type="entry name" value="UDP-N-ACETYLBACILLOSAMINE N-ACETYLTRANSFERASE"/>
    <property type="match status" value="1"/>
</dbReference>
<dbReference type="EMBL" id="LJZX01000001">
    <property type="protein sequence ID" value="PKQ83226.1"/>
    <property type="molecule type" value="Genomic_DNA"/>
</dbReference>
<dbReference type="GO" id="GO:0016740">
    <property type="term" value="F:transferase activity"/>
    <property type="evidence" value="ECO:0007669"/>
    <property type="project" value="UniProtKB-KW"/>
</dbReference>
<dbReference type="Proteomes" id="UP000233526">
    <property type="component" value="Unassembled WGS sequence"/>
</dbReference>
<proteinExistence type="inferred from homology"/>
<dbReference type="Gene3D" id="3.40.50.20">
    <property type="match status" value="1"/>
</dbReference>
<evidence type="ECO:0000313" key="8">
    <source>
        <dbReference type="Proteomes" id="UP000233526"/>
    </source>
</evidence>
<name>A0A2N3J9I1_AERSO</name>
<dbReference type="InterPro" id="IPR018357">
    <property type="entry name" value="Hexapep_transf_CS"/>
</dbReference>
<feature type="binding site" evidence="5">
    <location>
        <position position="144"/>
    </location>
    <ligand>
        <name>acetyl-CoA</name>
        <dbReference type="ChEBI" id="CHEBI:57288"/>
    </ligand>
</feature>
<keyword evidence="2 7" id="KW-0808">Transferase</keyword>
<evidence type="ECO:0000256" key="5">
    <source>
        <dbReference type="PIRSR" id="PIRSR620019-2"/>
    </source>
</evidence>
<comment type="caution">
    <text evidence="7">The sequence shown here is derived from an EMBL/GenBank/DDBJ whole genome shotgun (WGS) entry which is preliminary data.</text>
</comment>
<protein>
    <submittedName>
        <fullName evidence="7">Acetyltransferase</fullName>
    </submittedName>
</protein>
<feature type="binding site" evidence="5">
    <location>
        <position position="165"/>
    </location>
    <ligand>
        <name>acetyl-CoA</name>
        <dbReference type="ChEBI" id="CHEBI:57288"/>
    </ligand>
</feature>